<evidence type="ECO:0000313" key="12">
    <source>
        <dbReference type="Proteomes" id="UP000777440"/>
    </source>
</evidence>
<keyword evidence="7 9" id="KW-0472">Membrane</keyword>
<dbReference type="SUPFAM" id="SSF103473">
    <property type="entry name" value="MFS general substrate transporter"/>
    <property type="match status" value="1"/>
</dbReference>
<evidence type="ECO:0000256" key="3">
    <source>
        <dbReference type="ARBA" id="ARBA00022448"/>
    </source>
</evidence>
<keyword evidence="4" id="KW-1003">Cell membrane</keyword>
<dbReference type="NCBIfam" id="TIGR00711">
    <property type="entry name" value="efflux_EmrB"/>
    <property type="match status" value="1"/>
</dbReference>
<evidence type="ECO:0000256" key="1">
    <source>
        <dbReference type="ARBA" id="ARBA00004651"/>
    </source>
</evidence>
<dbReference type="InterPro" id="IPR036259">
    <property type="entry name" value="MFS_trans_sf"/>
</dbReference>
<dbReference type="PANTHER" id="PTHR42718">
    <property type="entry name" value="MAJOR FACILITATOR SUPERFAMILY MULTIDRUG TRANSPORTER MFSC"/>
    <property type="match status" value="1"/>
</dbReference>
<accession>A0ABS7I0E5</accession>
<dbReference type="PROSITE" id="PS50850">
    <property type="entry name" value="MFS"/>
    <property type="match status" value="1"/>
</dbReference>
<feature type="transmembrane region" description="Helical" evidence="9">
    <location>
        <begin position="476"/>
        <end position="495"/>
    </location>
</feature>
<dbReference type="InterPro" id="IPR011701">
    <property type="entry name" value="MFS"/>
</dbReference>
<keyword evidence="6 9" id="KW-1133">Transmembrane helix</keyword>
<feature type="domain" description="Major facilitator superfamily (MFS) profile" evidence="10">
    <location>
        <begin position="34"/>
        <end position="499"/>
    </location>
</feature>
<feature type="compositionally biased region" description="Low complexity" evidence="8">
    <location>
        <begin position="8"/>
        <end position="25"/>
    </location>
</feature>
<feature type="transmembrane region" description="Helical" evidence="9">
    <location>
        <begin position="162"/>
        <end position="182"/>
    </location>
</feature>
<evidence type="ECO:0000256" key="7">
    <source>
        <dbReference type="ARBA" id="ARBA00023136"/>
    </source>
</evidence>
<evidence type="ECO:0000256" key="5">
    <source>
        <dbReference type="ARBA" id="ARBA00022692"/>
    </source>
</evidence>
<feature type="transmembrane region" description="Helical" evidence="9">
    <location>
        <begin position="392"/>
        <end position="418"/>
    </location>
</feature>
<evidence type="ECO:0000256" key="8">
    <source>
        <dbReference type="SAM" id="MobiDB-lite"/>
    </source>
</evidence>
<keyword evidence="3" id="KW-0813">Transport</keyword>
<reference evidence="11 12" key="1">
    <citation type="journal article" date="2021" name="MBio">
        <title>Poor Competitiveness of Bradyrhizobium in Pigeon Pea Root Colonization in Indian Soils.</title>
        <authorList>
            <person name="Chalasani D."/>
            <person name="Basu A."/>
            <person name="Pullabhotla S.V.S.R.N."/>
            <person name="Jorrin B."/>
            <person name="Neal A.L."/>
            <person name="Poole P.S."/>
            <person name="Podile A.R."/>
            <person name="Tkacz A."/>
        </authorList>
    </citation>
    <scope>NUCLEOTIDE SEQUENCE [LARGE SCALE GENOMIC DNA]</scope>
    <source>
        <strain evidence="11 12">HU12</strain>
    </source>
</reference>
<feature type="transmembrane region" description="Helical" evidence="9">
    <location>
        <begin position="300"/>
        <end position="327"/>
    </location>
</feature>
<evidence type="ECO:0000256" key="4">
    <source>
        <dbReference type="ARBA" id="ARBA00022475"/>
    </source>
</evidence>
<dbReference type="PANTHER" id="PTHR42718:SF9">
    <property type="entry name" value="MAJOR FACILITATOR SUPERFAMILY MULTIDRUG TRANSPORTER MFSC"/>
    <property type="match status" value="1"/>
</dbReference>
<sequence>MAAIETTPGTGSIPAAPSSAAGGAPKLRPEESRVIWLLLAAAFVAILNETTMGVAIPHLITDLGITALSAQWLTTAFMLTMAVIIPITGFLLRRFTTRTMFVAAMSLFSTGTLIAFLAPGFPVLLIARVVQASGTAIMMPLLMTTLMTVVPAAIRGRMMGRVSIVISLAPAIGPTLAGAILNNFEWRWIFGIVLPIAIVALVVGARWIHNLGETTHAPIDVLSVILSALGFGGLVFGLSQLGAGGHGGGADAAAAAAASTTTLIVSLAVGVVALGLFGWRQVVLQRKDDALLDLRVFRSANFSLSMGQMVIMSMAFFGAITVVPLYLQDVLGVDPLTTGLVVLPGALAMGLAGPIIGRIYDRWGTTVLLVPGAVITSAMLWFYTTFGIETPVWLVAVTQTVLSLGLALSFTPLFTASLASLQPKFYSYGSAVVGTAQQVAGAAGIALMFGVMASASAGATAAGADDVAAGAAGTHAAFLTAAFLSLPLLVGAFLIRKPADAPMGAPAAH</sequence>
<evidence type="ECO:0000256" key="2">
    <source>
        <dbReference type="ARBA" id="ARBA00008537"/>
    </source>
</evidence>
<protein>
    <submittedName>
        <fullName evidence="11">DHA2 family efflux MFS transporter permease subunit</fullName>
    </submittedName>
</protein>
<feature type="transmembrane region" description="Helical" evidence="9">
    <location>
        <begin position="339"/>
        <end position="360"/>
    </location>
</feature>
<dbReference type="EMBL" id="JAEUAX010000007">
    <property type="protein sequence ID" value="MBW9110793.1"/>
    <property type="molecule type" value="Genomic_DNA"/>
</dbReference>
<dbReference type="InterPro" id="IPR004638">
    <property type="entry name" value="EmrB-like"/>
</dbReference>
<feature type="transmembrane region" description="Helical" evidence="9">
    <location>
        <begin position="367"/>
        <end position="386"/>
    </location>
</feature>
<comment type="caution">
    <text evidence="11">The sequence shown here is derived from an EMBL/GenBank/DDBJ whole genome shotgun (WGS) entry which is preliminary data.</text>
</comment>
<feature type="transmembrane region" description="Helical" evidence="9">
    <location>
        <begin position="253"/>
        <end position="279"/>
    </location>
</feature>
<keyword evidence="5 9" id="KW-0812">Transmembrane</keyword>
<proteinExistence type="inferred from homology"/>
<dbReference type="PRINTS" id="PR01036">
    <property type="entry name" value="TCRTETB"/>
</dbReference>
<dbReference type="Gene3D" id="1.20.1250.20">
    <property type="entry name" value="MFS general substrate transporter like domains"/>
    <property type="match status" value="2"/>
</dbReference>
<feature type="transmembrane region" description="Helical" evidence="9">
    <location>
        <begin position="439"/>
        <end position="464"/>
    </location>
</feature>
<dbReference type="InterPro" id="IPR020846">
    <property type="entry name" value="MFS_dom"/>
</dbReference>
<evidence type="ECO:0000256" key="6">
    <source>
        <dbReference type="ARBA" id="ARBA00022989"/>
    </source>
</evidence>
<comment type="similarity">
    <text evidence="2">Belongs to the major facilitator superfamily. EmrB family.</text>
</comment>
<evidence type="ECO:0000256" key="9">
    <source>
        <dbReference type="SAM" id="Phobius"/>
    </source>
</evidence>
<feature type="transmembrane region" description="Helical" evidence="9">
    <location>
        <begin position="99"/>
        <end position="119"/>
    </location>
</feature>
<name>A0ABS7I0E5_9MICO</name>
<organism evidence="11 12">
    <name type="scientific">Microbacterium ureisolvens</name>
    <dbReference type="NCBI Taxonomy" id="2781186"/>
    <lineage>
        <taxon>Bacteria</taxon>
        <taxon>Bacillati</taxon>
        <taxon>Actinomycetota</taxon>
        <taxon>Actinomycetes</taxon>
        <taxon>Micrococcales</taxon>
        <taxon>Microbacteriaceae</taxon>
        <taxon>Microbacterium</taxon>
    </lineage>
</organism>
<feature type="transmembrane region" description="Helical" evidence="9">
    <location>
        <begin position="188"/>
        <end position="209"/>
    </location>
</feature>
<dbReference type="Pfam" id="PF07690">
    <property type="entry name" value="MFS_1"/>
    <property type="match status" value="1"/>
</dbReference>
<feature type="transmembrane region" description="Helical" evidence="9">
    <location>
        <begin position="125"/>
        <end position="150"/>
    </location>
</feature>
<dbReference type="Proteomes" id="UP000777440">
    <property type="component" value="Unassembled WGS sequence"/>
</dbReference>
<feature type="transmembrane region" description="Helical" evidence="9">
    <location>
        <begin position="221"/>
        <end position="241"/>
    </location>
</feature>
<comment type="subcellular location">
    <subcellularLocation>
        <location evidence="1">Cell membrane</location>
        <topology evidence="1">Multi-pass membrane protein</topology>
    </subcellularLocation>
</comment>
<feature type="transmembrane region" description="Helical" evidence="9">
    <location>
        <begin position="72"/>
        <end position="92"/>
    </location>
</feature>
<feature type="transmembrane region" description="Helical" evidence="9">
    <location>
        <begin position="34"/>
        <end position="60"/>
    </location>
</feature>
<gene>
    <name evidence="11" type="ORF">JNB61_13510</name>
</gene>
<dbReference type="RefSeq" id="WP_220339967.1">
    <property type="nucleotide sequence ID" value="NZ_JAEUAX010000007.1"/>
</dbReference>
<evidence type="ECO:0000313" key="11">
    <source>
        <dbReference type="EMBL" id="MBW9110793.1"/>
    </source>
</evidence>
<keyword evidence="12" id="KW-1185">Reference proteome</keyword>
<feature type="region of interest" description="Disordered" evidence="8">
    <location>
        <begin position="1"/>
        <end position="25"/>
    </location>
</feature>
<evidence type="ECO:0000259" key="10">
    <source>
        <dbReference type="PROSITE" id="PS50850"/>
    </source>
</evidence>